<evidence type="ECO:0000313" key="2">
    <source>
        <dbReference type="EMBL" id="CCI11456.1"/>
    </source>
</evidence>
<dbReference type="AlphaFoldDB" id="A0A024FWQ2"/>
<name>A0A024FWQ2_9STRA</name>
<organism evidence="2 3">
    <name type="scientific">Albugo candida</name>
    <dbReference type="NCBI Taxonomy" id="65357"/>
    <lineage>
        <taxon>Eukaryota</taxon>
        <taxon>Sar</taxon>
        <taxon>Stramenopiles</taxon>
        <taxon>Oomycota</taxon>
        <taxon>Peronosporomycetes</taxon>
        <taxon>Albuginales</taxon>
        <taxon>Albuginaceae</taxon>
        <taxon>Albugo</taxon>
    </lineage>
</organism>
<proteinExistence type="predicted"/>
<evidence type="ECO:0000313" key="3">
    <source>
        <dbReference type="Proteomes" id="UP000053237"/>
    </source>
</evidence>
<accession>A0A024FWQ2</accession>
<dbReference type="EMBL" id="CAIX01001055">
    <property type="protein sequence ID" value="CCI11456.1"/>
    <property type="molecule type" value="Genomic_DNA"/>
</dbReference>
<keyword evidence="1" id="KW-0732">Signal</keyword>
<evidence type="ECO:0000256" key="1">
    <source>
        <dbReference type="SAM" id="SignalP"/>
    </source>
</evidence>
<feature type="chain" id="PRO_5001529324" description="Gnk2-homologous domain-containing protein" evidence="1">
    <location>
        <begin position="22"/>
        <end position="295"/>
    </location>
</feature>
<protein>
    <recommendedName>
        <fullName evidence="4">Gnk2-homologous domain-containing protein</fullName>
    </recommendedName>
</protein>
<evidence type="ECO:0008006" key="4">
    <source>
        <dbReference type="Google" id="ProtNLM"/>
    </source>
</evidence>
<sequence length="295" mass="32727">MLHQHWLLFCAVSLLDTGTDANQRAKITVTFSLQSDLGTCQSCLTEIAGMNRLSLASTPTHISYPPLTTAIFDASGLAFSFIRAGIDCQSESICGSIIMTHPENMDTAVSSSKSSDIRPTTLKALCLLTDSQTSAECGRCMKMASDSRSIRKLYLVTKKAQELYLHVLHTRRRRILEPCLMSGVCTGYSAEVGGDPCKHLVRKLSSARSRKPDDSIIEDSNDYASQDVLDDAIGSIYESVTWKSLCYRTSTATERRRNCLDCIARQMSGMVVLVYHIKPKINLKDNLKKAYRTYL</sequence>
<feature type="signal peptide" evidence="1">
    <location>
        <begin position="1"/>
        <end position="21"/>
    </location>
</feature>
<dbReference type="Proteomes" id="UP000053237">
    <property type="component" value="Unassembled WGS sequence"/>
</dbReference>
<comment type="caution">
    <text evidence="2">The sequence shown here is derived from an EMBL/GenBank/DDBJ whole genome shotgun (WGS) entry which is preliminary data.</text>
</comment>
<gene>
    <name evidence="2" type="ORF">BN9_129380</name>
</gene>
<reference evidence="2 3" key="1">
    <citation type="submission" date="2012-05" db="EMBL/GenBank/DDBJ databases">
        <title>Recombination and specialization in a pathogen metapopulation.</title>
        <authorList>
            <person name="Gardiner A."/>
            <person name="Kemen E."/>
            <person name="Schultz-Larsen T."/>
            <person name="MacLean D."/>
            <person name="Van Oosterhout C."/>
            <person name="Jones J.D.G."/>
        </authorList>
    </citation>
    <scope>NUCLEOTIDE SEQUENCE [LARGE SCALE GENOMIC DNA]</scope>
    <source>
        <strain evidence="2 3">Ac Nc2</strain>
    </source>
</reference>
<dbReference type="InParanoid" id="A0A024FWQ2"/>
<keyword evidence="3" id="KW-1185">Reference proteome</keyword>